<evidence type="ECO:0000256" key="1">
    <source>
        <dbReference type="ARBA" id="ARBA00037226"/>
    </source>
</evidence>
<dbReference type="GO" id="GO:0046872">
    <property type="term" value="F:metal ion binding"/>
    <property type="evidence" value="ECO:0007669"/>
    <property type="project" value="InterPro"/>
</dbReference>
<evidence type="ECO:0000259" key="2">
    <source>
        <dbReference type="Pfam" id="PF02777"/>
    </source>
</evidence>
<dbReference type="InterPro" id="IPR036314">
    <property type="entry name" value="SOD_C_sf"/>
</dbReference>
<accession>A0A8H5BGC8</accession>
<dbReference type="GO" id="GO:0004784">
    <property type="term" value="F:superoxide dismutase activity"/>
    <property type="evidence" value="ECO:0007669"/>
    <property type="project" value="InterPro"/>
</dbReference>
<gene>
    <name evidence="3" type="ORF">D9619_001056</name>
</gene>
<dbReference type="PANTHER" id="PTHR43595">
    <property type="entry name" value="37S RIBOSOMAL PROTEIN S26, MITOCHONDRIAL"/>
    <property type="match status" value="1"/>
</dbReference>
<name>A0A8H5BGC8_9AGAR</name>
<evidence type="ECO:0000313" key="4">
    <source>
        <dbReference type="Proteomes" id="UP000567179"/>
    </source>
</evidence>
<proteinExistence type="predicted"/>
<dbReference type="GO" id="GO:0005737">
    <property type="term" value="C:cytoplasm"/>
    <property type="evidence" value="ECO:0007669"/>
    <property type="project" value="TreeGrafter"/>
</dbReference>
<organism evidence="3 4">
    <name type="scientific">Psilocybe cf. subviscida</name>
    <dbReference type="NCBI Taxonomy" id="2480587"/>
    <lineage>
        <taxon>Eukaryota</taxon>
        <taxon>Fungi</taxon>
        <taxon>Dikarya</taxon>
        <taxon>Basidiomycota</taxon>
        <taxon>Agaricomycotina</taxon>
        <taxon>Agaricomycetes</taxon>
        <taxon>Agaricomycetidae</taxon>
        <taxon>Agaricales</taxon>
        <taxon>Agaricineae</taxon>
        <taxon>Strophariaceae</taxon>
        <taxon>Psilocybe</taxon>
    </lineage>
</organism>
<dbReference type="AlphaFoldDB" id="A0A8H5BGC8"/>
<keyword evidence="4" id="KW-1185">Reference proteome</keyword>
<dbReference type="Proteomes" id="UP000567179">
    <property type="component" value="Unassembled WGS sequence"/>
</dbReference>
<dbReference type="EMBL" id="JAACJJ010000028">
    <property type="protein sequence ID" value="KAF5321968.1"/>
    <property type="molecule type" value="Genomic_DNA"/>
</dbReference>
<dbReference type="SUPFAM" id="SSF54719">
    <property type="entry name" value="Fe,Mn superoxide dismutase (SOD), C-terminal domain"/>
    <property type="match status" value="1"/>
</dbReference>
<feature type="domain" description="Manganese/iron superoxide dismutase C-terminal" evidence="2">
    <location>
        <begin position="135"/>
        <end position="184"/>
    </location>
</feature>
<reference evidence="3 4" key="1">
    <citation type="journal article" date="2020" name="ISME J.">
        <title>Uncovering the hidden diversity of litter-decomposition mechanisms in mushroom-forming fungi.</title>
        <authorList>
            <person name="Floudas D."/>
            <person name="Bentzer J."/>
            <person name="Ahren D."/>
            <person name="Johansson T."/>
            <person name="Persson P."/>
            <person name="Tunlid A."/>
        </authorList>
    </citation>
    <scope>NUCLEOTIDE SEQUENCE [LARGE SCALE GENOMIC DNA]</scope>
    <source>
        <strain evidence="3 4">CBS 101986</strain>
    </source>
</reference>
<dbReference type="PANTHER" id="PTHR43595:SF2">
    <property type="entry name" value="SMALL RIBOSOMAL SUBUNIT PROTEIN MS42"/>
    <property type="match status" value="1"/>
</dbReference>
<dbReference type="Pfam" id="PF02777">
    <property type="entry name" value="Sod_Fe_C"/>
    <property type="match status" value="2"/>
</dbReference>
<protein>
    <recommendedName>
        <fullName evidence="2">Manganese/iron superoxide dismutase C-terminal domain-containing protein</fullName>
    </recommendedName>
</protein>
<dbReference type="OrthoDB" id="275227at2759"/>
<evidence type="ECO:0000313" key="3">
    <source>
        <dbReference type="EMBL" id="KAF5321968.1"/>
    </source>
</evidence>
<dbReference type="InterPro" id="IPR019832">
    <property type="entry name" value="Mn/Fe_SOD_C"/>
</dbReference>
<comment type="caution">
    <text evidence="3">The sequence shown here is derived from an EMBL/GenBank/DDBJ whole genome shotgun (WGS) entry which is preliminary data.</text>
</comment>
<feature type="domain" description="Manganese/iron superoxide dismutase C-terminal" evidence="2">
    <location>
        <begin position="284"/>
        <end position="326"/>
    </location>
</feature>
<dbReference type="Gene3D" id="3.55.40.20">
    <property type="entry name" value="Iron/manganese superoxide dismutase, C-terminal domain"/>
    <property type="match status" value="1"/>
</dbReference>
<sequence length="343" mass="37770">MASSCLRVFAPSSSRSLSIVKNARTWAKRGLHTRRELPYPTEGGVGKFLPPSALKTLVEYQDGLLARLDEELQTDPRAEKHSSVAQIAINYATLKERVLGFNYAVLALNNSFFLDQLSPPPQDRKLSSHEDKISPELTQKIAEHYGDLTHLKSTFSAAALGMFSNGWVWLVADQDGNLGVLPTFGPSTLLVRMRRNMHYNVDSGVLGEDPAVALHNSLPTAYNAPFSSSASGGPAFPTSPFQARSLHTTSRRALPFGEELLGEYDQELDYADPKKGGLLSVGSTLYPLLCLSVYEHAWMSGGYGVWGKEAWLKEFWSVVDWSKVSRAYANVKPSVTSPGSRYR</sequence>
<comment type="function">
    <text evidence="1">Component of the mitochondrial ribosome (mitoribosome), a dedicated translation machinery responsible for the synthesis of mitochondrial genome-encoded proteins, including at least some of the essential transmembrane subunits of the mitochondrial respiratory chain. The mitoribosomes are attached to the mitochondrial inner membrane and translation products are cotranslationally integrated into the membrane.</text>
</comment>